<dbReference type="GO" id="GO:0070475">
    <property type="term" value="P:rRNA base methylation"/>
    <property type="evidence" value="ECO:0007669"/>
    <property type="project" value="TreeGrafter"/>
</dbReference>
<feature type="domain" description="Ribosomal RNA small subunit methyltransferase E methyltransferase" evidence="13">
    <location>
        <begin position="69"/>
        <end position="237"/>
    </location>
</feature>
<organism evidence="14 15">
    <name type="scientific">Secundilactobacillus collinoides DSM 20515 = JCM 1123</name>
    <dbReference type="NCBI Taxonomy" id="1423733"/>
    <lineage>
        <taxon>Bacteria</taxon>
        <taxon>Bacillati</taxon>
        <taxon>Bacillota</taxon>
        <taxon>Bacilli</taxon>
        <taxon>Lactobacillales</taxon>
        <taxon>Lactobacillaceae</taxon>
        <taxon>Secundilactobacillus</taxon>
    </lineage>
</organism>
<dbReference type="Proteomes" id="UP000051845">
    <property type="component" value="Unassembled WGS sequence"/>
</dbReference>
<keyword evidence="7 12" id="KW-0489">Methyltransferase</keyword>
<proteinExistence type="inferred from homology"/>
<dbReference type="RefSeq" id="WP_056996425.1">
    <property type="nucleotide sequence ID" value="NZ_AYYR01000023.1"/>
</dbReference>
<comment type="caution">
    <text evidence="14">The sequence shown here is derived from an EMBL/GenBank/DDBJ whole genome shotgun (WGS) entry which is preliminary data.</text>
</comment>
<dbReference type="InterPro" id="IPR006700">
    <property type="entry name" value="RsmE"/>
</dbReference>
<dbReference type="GO" id="GO:0005737">
    <property type="term" value="C:cytoplasm"/>
    <property type="evidence" value="ECO:0007669"/>
    <property type="project" value="UniProtKB-SubCell"/>
</dbReference>
<dbReference type="Gene3D" id="3.40.1280.10">
    <property type="match status" value="1"/>
</dbReference>
<evidence type="ECO:0000256" key="12">
    <source>
        <dbReference type="PIRNR" id="PIRNR015601"/>
    </source>
</evidence>
<evidence type="ECO:0000256" key="3">
    <source>
        <dbReference type="ARBA" id="ARBA00012328"/>
    </source>
</evidence>
<dbReference type="InterPro" id="IPR029028">
    <property type="entry name" value="Alpha/beta_knot_MTases"/>
</dbReference>
<evidence type="ECO:0000256" key="9">
    <source>
        <dbReference type="ARBA" id="ARBA00022691"/>
    </source>
</evidence>
<dbReference type="InterPro" id="IPR015947">
    <property type="entry name" value="PUA-like_sf"/>
</dbReference>
<evidence type="ECO:0000256" key="1">
    <source>
        <dbReference type="ARBA" id="ARBA00004496"/>
    </source>
</evidence>
<dbReference type="PATRIC" id="fig|1423733.4.peg.1343"/>
<dbReference type="PANTHER" id="PTHR30027:SF3">
    <property type="entry name" value="16S RRNA (URACIL(1498)-N(3))-METHYLTRANSFERASE"/>
    <property type="match status" value="1"/>
</dbReference>
<accession>A0A0R2BKM7</accession>
<dbReference type="EMBL" id="AYYR01000023">
    <property type="protein sequence ID" value="KRM76587.1"/>
    <property type="molecule type" value="Genomic_DNA"/>
</dbReference>
<evidence type="ECO:0000256" key="10">
    <source>
        <dbReference type="ARBA" id="ARBA00025699"/>
    </source>
</evidence>
<protein>
    <recommendedName>
        <fullName evidence="4 12">Ribosomal RNA small subunit methyltransferase E</fullName>
        <ecNumber evidence="3 12">2.1.1.193</ecNumber>
    </recommendedName>
</protein>
<evidence type="ECO:0000256" key="2">
    <source>
        <dbReference type="ARBA" id="ARBA00005528"/>
    </source>
</evidence>
<comment type="catalytic activity">
    <reaction evidence="11 12">
        <text>uridine(1498) in 16S rRNA + S-adenosyl-L-methionine = N(3)-methyluridine(1498) in 16S rRNA + S-adenosyl-L-homocysteine + H(+)</text>
        <dbReference type="Rhea" id="RHEA:42920"/>
        <dbReference type="Rhea" id="RHEA-COMP:10283"/>
        <dbReference type="Rhea" id="RHEA-COMP:10284"/>
        <dbReference type="ChEBI" id="CHEBI:15378"/>
        <dbReference type="ChEBI" id="CHEBI:57856"/>
        <dbReference type="ChEBI" id="CHEBI:59789"/>
        <dbReference type="ChEBI" id="CHEBI:65315"/>
        <dbReference type="ChEBI" id="CHEBI:74502"/>
        <dbReference type="EC" id="2.1.1.193"/>
    </reaction>
</comment>
<dbReference type="NCBIfam" id="NF008691">
    <property type="entry name" value="PRK11713.1-4"/>
    <property type="match status" value="1"/>
</dbReference>
<dbReference type="InterPro" id="IPR046886">
    <property type="entry name" value="RsmE_MTase_dom"/>
</dbReference>
<dbReference type="SUPFAM" id="SSF75217">
    <property type="entry name" value="alpha/beta knot"/>
    <property type="match status" value="1"/>
</dbReference>
<dbReference type="SUPFAM" id="SSF88697">
    <property type="entry name" value="PUA domain-like"/>
    <property type="match status" value="1"/>
</dbReference>
<dbReference type="GO" id="GO:0070042">
    <property type="term" value="F:rRNA (uridine-N3-)-methyltransferase activity"/>
    <property type="evidence" value="ECO:0007669"/>
    <property type="project" value="TreeGrafter"/>
</dbReference>
<gene>
    <name evidence="14" type="ORF">FC82_GL001275</name>
</gene>
<evidence type="ECO:0000256" key="8">
    <source>
        <dbReference type="ARBA" id="ARBA00022679"/>
    </source>
</evidence>
<evidence type="ECO:0000256" key="6">
    <source>
        <dbReference type="ARBA" id="ARBA00022552"/>
    </source>
</evidence>
<comment type="subcellular location">
    <subcellularLocation>
        <location evidence="1 12">Cytoplasm</location>
    </subcellularLocation>
</comment>
<keyword evidence="9 12" id="KW-0949">S-adenosyl-L-methionine</keyword>
<evidence type="ECO:0000256" key="11">
    <source>
        <dbReference type="ARBA" id="ARBA00047944"/>
    </source>
</evidence>
<dbReference type="InterPro" id="IPR029026">
    <property type="entry name" value="tRNA_m1G_MTases_N"/>
</dbReference>
<reference evidence="14 15" key="1">
    <citation type="journal article" date="2015" name="Genome Announc.">
        <title>Expanding the biotechnology potential of lactobacilli through comparative genomics of 213 strains and associated genera.</title>
        <authorList>
            <person name="Sun Z."/>
            <person name="Harris H.M."/>
            <person name="McCann A."/>
            <person name="Guo C."/>
            <person name="Argimon S."/>
            <person name="Zhang W."/>
            <person name="Yang X."/>
            <person name="Jeffery I.B."/>
            <person name="Cooney J.C."/>
            <person name="Kagawa T.F."/>
            <person name="Liu W."/>
            <person name="Song Y."/>
            <person name="Salvetti E."/>
            <person name="Wrobel A."/>
            <person name="Rasinkangas P."/>
            <person name="Parkhill J."/>
            <person name="Rea M.C."/>
            <person name="O'Sullivan O."/>
            <person name="Ritari J."/>
            <person name="Douillard F.P."/>
            <person name="Paul Ross R."/>
            <person name="Yang R."/>
            <person name="Briner A.E."/>
            <person name="Felis G.E."/>
            <person name="de Vos W.M."/>
            <person name="Barrangou R."/>
            <person name="Klaenhammer T.R."/>
            <person name="Caufield P.W."/>
            <person name="Cui Y."/>
            <person name="Zhang H."/>
            <person name="O'Toole P.W."/>
        </authorList>
    </citation>
    <scope>NUCLEOTIDE SEQUENCE [LARGE SCALE GENOMIC DNA]</scope>
    <source>
        <strain evidence="14 15">DSM 20515</strain>
    </source>
</reference>
<dbReference type="AlphaFoldDB" id="A0A0R2BKM7"/>
<dbReference type="NCBIfam" id="TIGR00046">
    <property type="entry name" value="RsmE family RNA methyltransferase"/>
    <property type="match status" value="1"/>
</dbReference>
<evidence type="ECO:0000256" key="4">
    <source>
        <dbReference type="ARBA" id="ARBA00013673"/>
    </source>
</evidence>
<dbReference type="STRING" id="33960.TY91_04145"/>
<name>A0A0R2BKM7_SECCO</name>
<dbReference type="PANTHER" id="PTHR30027">
    <property type="entry name" value="RIBOSOMAL RNA SMALL SUBUNIT METHYLTRANSFERASE E"/>
    <property type="match status" value="1"/>
</dbReference>
<dbReference type="CDD" id="cd18084">
    <property type="entry name" value="RsmE-like"/>
    <property type="match status" value="1"/>
</dbReference>
<comment type="function">
    <text evidence="10 12">Specifically methylates the N3 position of the uracil ring of uridine 1498 (m3U1498) in 16S rRNA. Acts on the fully assembled 30S ribosomal subunit.</text>
</comment>
<keyword evidence="5 12" id="KW-0963">Cytoplasm</keyword>
<sequence>MQRYFIDETLKVGETFELDTTVSKHWRQVLRAEPGAQAEFVDQAEHLFLGQLGEGNHTKILKTLPATVELPVDVTILSGLPKQDKAEWIVQKATELGAHKIVFFGGDWSVARWQDNKVTKKLARLQKIAHGASEQSHRTHVPVVQFSPSLKAALQALDYDKLLVAYEEVAKQGEQAQLTQTLSEMKPGQKLVAVFGPEGGISPAEIEILKANDGVIAGLGPRILRTETAPLYLLAAASTVWELQGTL</sequence>
<dbReference type="Pfam" id="PF04452">
    <property type="entry name" value="Methyltrans_RNA"/>
    <property type="match status" value="1"/>
</dbReference>
<evidence type="ECO:0000313" key="14">
    <source>
        <dbReference type="EMBL" id="KRM76587.1"/>
    </source>
</evidence>
<keyword evidence="6 12" id="KW-0698">rRNA processing</keyword>
<evidence type="ECO:0000313" key="15">
    <source>
        <dbReference type="Proteomes" id="UP000051845"/>
    </source>
</evidence>
<dbReference type="PIRSF" id="PIRSF015601">
    <property type="entry name" value="MTase_slr0722"/>
    <property type="match status" value="1"/>
</dbReference>
<keyword evidence="8 12" id="KW-0808">Transferase</keyword>
<dbReference type="EC" id="2.1.1.193" evidence="3 12"/>
<evidence type="ECO:0000259" key="13">
    <source>
        <dbReference type="Pfam" id="PF04452"/>
    </source>
</evidence>
<comment type="similarity">
    <text evidence="2 12">Belongs to the RNA methyltransferase RsmE family.</text>
</comment>
<evidence type="ECO:0000256" key="5">
    <source>
        <dbReference type="ARBA" id="ARBA00022490"/>
    </source>
</evidence>
<evidence type="ECO:0000256" key="7">
    <source>
        <dbReference type="ARBA" id="ARBA00022603"/>
    </source>
</evidence>